<comment type="caution">
    <text evidence="14">The sequence shown here is derived from an EMBL/GenBank/DDBJ whole genome shotgun (WGS) entry which is preliminary data.</text>
</comment>
<feature type="binding site" evidence="11">
    <location>
        <position position="218"/>
    </location>
    <ligand>
        <name>NADP(+)</name>
        <dbReference type="ChEBI" id="CHEBI:58349"/>
    </ligand>
</feature>
<dbReference type="UniPathway" id="UPA00193"/>
<comment type="pathway">
    <text evidence="1 11">One-carbon metabolism; tetrahydrofolate interconversion.</text>
</comment>
<reference evidence="14 15" key="1">
    <citation type="journal article" date="2016" name="Nat. Commun.">
        <title>Thousands of microbial genomes shed light on interconnected biogeochemical processes in an aquifer system.</title>
        <authorList>
            <person name="Anantharaman K."/>
            <person name="Brown C.T."/>
            <person name="Hug L.A."/>
            <person name="Sharon I."/>
            <person name="Castelle C.J."/>
            <person name="Probst A.J."/>
            <person name="Thomas B.C."/>
            <person name="Singh A."/>
            <person name="Wilkins M.J."/>
            <person name="Karaoz U."/>
            <person name="Brodie E.L."/>
            <person name="Williams K.H."/>
            <person name="Hubbard S.S."/>
            <person name="Banfield J.F."/>
        </authorList>
    </citation>
    <scope>NUCLEOTIDE SEQUENCE [LARGE SCALE GENOMIC DNA]</scope>
</reference>
<evidence type="ECO:0000256" key="8">
    <source>
        <dbReference type="ARBA" id="ARBA00023102"/>
    </source>
</evidence>
<gene>
    <name evidence="11" type="primary">folD</name>
    <name evidence="14" type="ORF">A2890_00690</name>
</gene>
<keyword evidence="6 11" id="KW-0521">NADP</keyword>
<keyword evidence="11" id="KW-0028">Amino-acid biosynthesis</keyword>
<dbReference type="InterPro" id="IPR046346">
    <property type="entry name" value="Aminoacid_DH-like_N_sf"/>
</dbReference>
<dbReference type="EC" id="3.5.4.9" evidence="11"/>
<sequence>MLIDGKKIAAEIEARLAREIRRLKAKPRLAVILVGDDPASAVYVRKKQEAAARVGVDFSLYVLPSSTNPSGLMKQVRKLANDPYVHGIVVQLPLPKQFNIDEILALIPPEKDVDALNNANPSGLIGATAGAVLEVLNRQKVKIAGSLTVVVGRGKVAGLPVAMALLANDATVTIAHSKTKNLVELTKQADILVSAVGKPAMITPAMVKKGAAVIDVGISRVEGKLRGDVDPAVEKKARFLTPVPGGIGPLTVVKLLENVFLAHKLQNTR</sequence>
<dbReference type="EC" id="1.5.1.5" evidence="11"/>
<dbReference type="GO" id="GO:0009086">
    <property type="term" value="P:methionine biosynthetic process"/>
    <property type="evidence" value="ECO:0007669"/>
    <property type="project" value="UniProtKB-KW"/>
</dbReference>
<evidence type="ECO:0000256" key="9">
    <source>
        <dbReference type="ARBA" id="ARBA00023167"/>
    </source>
</evidence>
<evidence type="ECO:0000256" key="4">
    <source>
        <dbReference type="ARBA" id="ARBA00022755"/>
    </source>
</evidence>
<comment type="function">
    <text evidence="11">Catalyzes the oxidation of 5,10-methylenetetrahydrofolate to 5,10-methenyltetrahydrofolate and then the hydrolysis of 5,10-methenyltetrahydrofolate to 10-formyltetrahydrofolate.</text>
</comment>
<keyword evidence="7 11" id="KW-0560">Oxidoreductase</keyword>
<comment type="subunit">
    <text evidence="2 11">Homodimer.</text>
</comment>
<proteinExistence type="inferred from homology"/>
<dbReference type="FunFam" id="3.40.50.10860:FF:000005">
    <property type="entry name" value="C-1-tetrahydrofolate synthase, cytoplasmic, putative"/>
    <property type="match status" value="1"/>
</dbReference>
<dbReference type="STRING" id="1802628.A2890_00690"/>
<evidence type="ECO:0000256" key="1">
    <source>
        <dbReference type="ARBA" id="ARBA00004777"/>
    </source>
</evidence>
<dbReference type="PANTHER" id="PTHR48099:SF5">
    <property type="entry name" value="C-1-TETRAHYDROFOLATE SYNTHASE, CYTOPLASMIC"/>
    <property type="match status" value="1"/>
</dbReference>
<feature type="domain" description="Tetrahydrofolate dehydrogenase/cyclohydrolase NAD(P)-binding" evidence="13">
    <location>
        <begin position="127"/>
        <end position="265"/>
    </location>
</feature>
<organism evidence="14 15">
    <name type="scientific">candidate division WWE3 bacterium RIFCSPLOWO2_01_FULL_53_14</name>
    <dbReference type="NCBI Taxonomy" id="1802628"/>
    <lineage>
        <taxon>Bacteria</taxon>
        <taxon>Katanobacteria</taxon>
    </lineage>
</organism>
<evidence type="ECO:0000313" key="15">
    <source>
        <dbReference type="Proteomes" id="UP000176967"/>
    </source>
</evidence>
<evidence type="ECO:0000256" key="2">
    <source>
        <dbReference type="ARBA" id="ARBA00011738"/>
    </source>
</evidence>
<comment type="similarity">
    <text evidence="11">Belongs to the tetrahydrofolate dehydrogenase/cyclohydrolase family.</text>
</comment>
<evidence type="ECO:0000259" key="13">
    <source>
        <dbReference type="Pfam" id="PF02882"/>
    </source>
</evidence>
<protein>
    <recommendedName>
        <fullName evidence="11">Bifunctional protein FolD</fullName>
    </recommendedName>
    <domain>
        <recommendedName>
            <fullName evidence="11">Methylenetetrahydrofolate dehydrogenase</fullName>
            <ecNumber evidence="11">1.5.1.5</ecNumber>
        </recommendedName>
    </domain>
    <domain>
        <recommendedName>
            <fullName evidence="11">Methenyltetrahydrofolate cyclohydrolase</fullName>
            <ecNumber evidence="11">3.5.4.9</ecNumber>
        </recommendedName>
    </domain>
</protein>
<evidence type="ECO:0000259" key="12">
    <source>
        <dbReference type="Pfam" id="PF00763"/>
    </source>
</evidence>
<dbReference type="GO" id="GO:0004488">
    <property type="term" value="F:methylenetetrahydrofolate dehydrogenase (NADP+) activity"/>
    <property type="evidence" value="ECO:0007669"/>
    <property type="project" value="UniProtKB-UniRule"/>
</dbReference>
<dbReference type="CDD" id="cd01080">
    <property type="entry name" value="NAD_bind_m-THF_DH_Cyclohyd"/>
    <property type="match status" value="1"/>
</dbReference>
<keyword evidence="5 11" id="KW-0378">Hydrolase</keyword>
<dbReference type="PANTHER" id="PTHR48099">
    <property type="entry name" value="C-1-TETRAHYDROFOLATE SYNTHASE, CYTOPLASMIC-RELATED"/>
    <property type="match status" value="1"/>
</dbReference>
<feature type="binding site" evidence="11">
    <location>
        <begin position="152"/>
        <end position="154"/>
    </location>
    <ligand>
        <name>NADP(+)</name>
        <dbReference type="ChEBI" id="CHEBI:58349"/>
    </ligand>
</feature>
<dbReference type="HAMAP" id="MF_01576">
    <property type="entry name" value="THF_DHG_CYH"/>
    <property type="match status" value="1"/>
</dbReference>
<dbReference type="SUPFAM" id="SSF51735">
    <property type="entry name" value="NAD(P)-binding Rossmann-fold domains"/>
    <property type="match status" value="1"/>
</dbReference>
<name>A0A1F4VSL7_UNCKA</name>
<evidence type="ECO:0000256" key="3">
    <source>
        <dbReference type="ARBA" id="ARBA00022563"/>
    </source>
</evidence>
<dbReference type="InterPro" id="IPR000672">
    <property type="entry name" value="THF_DH/CycHdrlase"/>
</dbReference>
<comment type="catalytic activity">
    <reaction evidence="11">
        <text>(6R)-5,10-methenyltetrahydrofolate + H2O = (6R)-10-formyltetrahydrofolate + H(+)</text>
        <dbReference type="Rhea" id="RHEA:23700"/>
        <dbReference type="ChEBI" id="CHEBI:15377"/>
        <dbReference type="ChEBI" id="CHEBI:15378"/>
        <dbReference type="ChEBI" id="CHEBI:57455"/>
        <dbReference type="ChEBI" id="CHEBI:195366"/>
        <dbReference type="EC" id="3.5.4.9"/>
    </reaction>
</comment>
<dbReference type="Gene3D" id="3.40.50.10860">
    <property type="entry name" value="Leucine Dehydrogenase, chain A, domain 1"/>
    <property type="match status" value="1"/>
</dbReference>
<dbReference type="InterPro" id="IPR020631">
    <property type="entry name" value="THF_DH/CycHdrlase_NAD-bd_dom"/>
</dbReference>
<feature type="domain" description="Tetrahydrofolate dehydrogenase/cyclohydrolase catalytic" evidence="12">
    <location>
        <begin position="3"/>
        <end position="114"/>
    </location>
</feature>
<dbReference type="Gene3D" id="3.40.50.720">
    <property type="entry name" value="NAD(P)-binding Rossmann-like Domain"/>
    <property type="match status" value="1"/>
</dbReference>
<evidence type="ECO:0000256" key="6">
    <source>
        <dbReference type="ARBA" id="ARBA00022857"/>
    </source>
</evidence>
<evidence type="ECO:0000256" key="7">
    <source>
        <dbReference type="ARBA" id="ARBA00023002"/>
    </source>
</evidence>
<dbReference type="Pfam" id="PF00763">
    <property type="entry name" value="THF_DHG_CYH"/>
    <property type="match status" value="1"/>
</dbReference>
<keyword evidence="8 11" id="KW-0368">Histidine biosynthesis</keyword>
<accession>A0A1F4VSL7</accession>
<evidence type="ECO:0000313" key="14">
    <source>
        <dbReference type="EMBL" id="OGC60191.1"/>
    </source>
</evidence>
<dbReference type="AlphaFoldDB" id="A0A1F4VSL7"/>
<dbReference type="GO" id="GO:0005829">
    <property type="term" value="C:cytosol"/>
    <property type="evidence" value="ECO:0007669"/>
    <property type="project" value="TreeGrafter"/>
</dbReference>
<dbReference type="GO" id="GO:0035999">
    <property type="term" value="P:tetrahydrofolate interconversion"/>
    <property type="evidence" value="ECO:0007669"/>
    <property type="project" value="UniProtKB-UniRule"/>
</dbReference>
<keyword evidence="3 11" id="KW-0554">One-carbon metabolism</keyword>
<dbReference type="Proteomes" id="UP000176967">
    <property type="component" value="Unassembled WGS sequence"/>
</dbReference>
<dbReference type="InterPro" id="IPR020630">
    <property type="entry name" value="THF_DH/CycHdrlase_cat_dom"/>
</dbReference>
<comment type="catalytic activity">
    <reaction evidence="11">
        <text>(6R)-5,10-methylene-5,6,7,8-tetrahydrofolate + NADP(+) = (6R)-5,10-methenyltetrahydrofolate + NADPH</text>
        <dbReference type="Rhea" id="RHEA:22812"/>
        <dbReference type="ChEBI" id="CHEBI:15636"/>
        <dbReference type="ChEBI" id="CHEBI:57455"/>
        <dbReference type="ChEBI" id="CHEBI:57783"/>
        <dbReference type="ChEBI" id="CHEBI:58349"/>
        <dbReference type="EC" id="1.5.1.5"/>
    </reaction>
</comment>
<dbReference type="EMBL" id="MEVL01000023">
    <property type="protein sequence ID" value="OGC60191.1"/>
    <property type="molecule type" value="Genomic_DNA"/>
</dbReference>
<dbReference type="GO" id="GO:0004477">
    <property type="term" value="F:methenyltetrahydrofolate cyclohydrolase activity"/>
    <property type="evidence" value="ECO:0007669"/>
    <property type="project" value="UniProtKB-UniRule"/>
</dbReference>
<keyword evidence="4 11" id="KW-0658">Purine biosynthesis</keyword>
<dbReference type="PRINTS" id="PR00085">
    <property type="entry name" value="THFDHDRGNASE"/>
</dbReference>
<keyword evidence="10 11" id="KW-0511">Multifunctional enzyme</keyword>
<dbReference type="Pfam" id="PF02882">
    <property type="entry name" value="THF_DHG_CYH_C"/>
    <property type="match status" value="1"/>
</dbReference>
<evidence type="ECO:0000256" key="11">
    <source>
        <dbReference type="HAMAP-Rule" id="MF_01576"/>
    </source>
</evidence>
<evidence type="ECO:0000256" key="10">
    <source>
        <dbReference type="ARBA" id="ARBA00023268"/>
    </source>
</evidence>
<comment type="caution">
    <text evidence="11">Lacks conserved residue(s) required for the propagation of feature annotation.</text>
</comment>
<dbReference type="GO" id="GO:0000105">
    <property type="term" value="P:L-histidine biosynthetic process"/>
    <property type="evidence" value="ECO:0007669"/>
    <property type="project" value="UniProtKB-KW"/>
</dbReference>
<evidence type="ECO:0000256" key="5">
    <source>
        <dbReference type="ARBA" id="ARBA00022801"/>
    </source>
</evidence>
<dbReference type="GO" id="GO:0006164">
    <property type="term" value="P:purine nucleotide biosynthetic process"/>
    <property type="evidence" value="ECO:0007669"/>
    <property type="project" value="UniProtKB-KW"/>
</dbReference>
<dbReference type="InterPro" id="IPR036291">
    <property type="entry name" value="NAD(P)-bd_dom_sf"/>
</dbReference>
<dbReference type="SUPFAM" id="SSF53223">
    <property type="entry name" value="Aminoacid dehydrogenase-like, N-terminal domain"/>
    <property type="match status" value="1"/>
</dbReference>
<keyword evidence="9 11" id="KW-0486">Methionine biosynthesis</keyword>